<organism evidence="1">
    <name type="scientific">Phytophthora nicotianae</name>
    <name type="common">Potato buckeye rot agent</name>
    <name type="synonym">Phytophthora parasitica</name>
    <dbReference type="NCBI Taxonomy" id="4792"/>
    <lineage>
        <taxon>Eukaryota</taxon>
        <taxon>Sar</taxon>
        <taxon>Stramenopiles</taxon>
        <taxon>Oomycota</taxon>
        <taxon>Peronosporomycetes</taxon>
        <taxon>Peronosporales</taxon>
        <taxon>Peronosporaceae</taxon>
        <taxon>Phytophthora</taxon>
    </lineage>
</organism>
<gene>
    <name evidence="1" type="ORF">L916_14260</name>
</gene>
<sequence length="52" mass="5674">PNITSVGTLSSLTVSGSITCSGINLDISIEYYWNATDSSSAQYYLSWIFVFT</sequence>
<evidence type="ECO:0000313" key="1">
    <source>
        <dbReference type="EMBL" id="ETL33231.1"/>
    </source>
</evidence>
<dbReference type="Proteomes" id="UP000053864">
    <property type="component" value="Unassembled WGS sequence"/>
</dbReference>
<dbReference type="EMBL" id="KI674555">
    <property type="protein sequence ID" value="ETL33231.1"/>
    <property type="molecule type" value="Genomic_DNA"/>
</dbReference>
<dbReference type="AlphaFoldDB" id="W2IGE3"/>
<name>W2IGE3_PHYNI</name>
<proteinExistence type="predicted"/>
<reference evidence="1" key="1">
    <citation type="submission" date="2013-11" db="EMBL/GenBank/DDBJ databases">
        <title>The Genome Sequence of Phytophthora parasitica CJ05E6.</title>
        <authorList>
            <consortium name="The Broad Institute Genomics Platform"/>
            <person name="Russ C."/>
            <person name="Tyler B."/>
            <person name="Panabieres F."/>
            <person name="Shan W."/>
            <person name="Tripathy S."/>
            <person name="Grunwald N."/>
            <person name="Machado M."/>
            <person name="Johnson C.S."/>
            <person name="Arredondo F."/>
            <person name="Hong C."/>
            <person name="Coffey M."/>
            <person name="Young S.K."/>
            <person name="Zeng Q."/>
            <person name="Gargeya S."/>
            <person name="Fitzgerald M."/>
            <person name="Abouelleil A."/>
            <person name="Alvarado L."/>
            <person name="Chapman S.B."/>
            <person name="Gainer-Dewar J."/>
            <person name="Goldberg J."/>
            <person name="Griggs A."/>
            <person name="Gujja S."/>
            <person name="Hansen M."/>
            <person name="Howarth C."/>
            <person name="Imamovic A."/>
            <person name="Ireland A."/>
            <person name="Larimer J."/>
            <person name="McCowan C."/>
            <person name="Murphy C."/>
            <person name="Pearson M."/>
            <person name="Poon T.W."/>
            <person name="Priest M."/>
            <person name="Roberts A."/>
            <person name="Saif S."/>
            <person name="Shea T."/>
            <person name="Sykes S."/>
            <person name="Wortman J."/>
            <person name="Nusbaum C."/>
            <person name="Birren B."/>
        </authorList>
    </citation>
    <scope>NUCLEOTIDE SEQUENCE [LARGE SCALE GENOMIC DNA]</scope>
    <source>
        <strain evidence="1">CJ05E6</strain>
    </source>
</reference>
<accession>W2IGE3</accession>
<feature type="non-terminal residue" evidence="1">
    <location>
        <position position="1"/>
    </location>
</feature>
<protein>
    <submittedName>
        <fullName evidence="1">Uncharacterized protein</fullName>
    </submittedName>
</protein>